<keyword evidence="4" id="KW-1185">Reference proteome</keyword>
<dbReference type="SUPFAM" id="SSF55781">
    <property type="entry name" value="GAF domain-like"/>
    <property type="match status" value="1"/>
</dbReference>
<dbReference type="InterPro" id="IPR014757">
    <property type="entry name" value="Tscrpt_reg_IclR_C"/>
</dbReference>
<proteinExistence type="predicted"/>
<evidence type="ECO:0000256" key="1">
    <source>
        <dbReference type="SAM" id="MobiDB-lite"/>
    </source>
</evidence>
<evidence type="ECO:0000313" key="4">
    <source>
        <dbReference type="Proteomes" id="UP000236919"/>
    </source>
</evidence>
<dbReference type="Pfam" id="PF01614">
    <property type="entry name" value="IclR_C"/>
    <property type="match status" value="1"/>
</dbReference>
<evidence type="ECO:0000259" key="2">
    <source>
        <dbReference type="PROSITE" id="PS51078"/>
    </source>
</evidence>
<comment type="caution">
    <text evidence="3">The sequence shown here is derived from an EMBL/GenBank/DDBJ whole genome shotgun (WGS) entry which is preliminary data.</text>
</comment>
<dbReference type="Gene3D" id="3.30.450.40">
    <property type="match status" value="1"/>
</dbReference>
<protein>
    <submittedName>
        <fullName evidence="3">Transcriptional regulator</fullName>
    </submittedName>
</protein>
<dbReference type="Proteomes" id="UP000236919">
    <property type="component" value="Unassembled WGS sequence"/>
</dbReference>
<dbReference type="EMBL" id="PQFZ01000022">
    <property type="protein sequence ID" value="POR46805.1"/>
    <property type="molecule type" value="Genomic_DNA"/>
</dbReference>
<evidence type="ECO:0000313" key="3">
    <source>
        <dbReference type="EMBL" id="POR46805.1"/>
    </source>
</evidence>
<accession>A0A2S4LWQ7</accession>
<organism evidence="3 4">
    <name type="scientific">Bosea psychrotolerans</name>
    <dbReference type="NCBI Taxonomy" id="1871628"/>
    <lineage>
        <taxon>Bacteria</taxon>
        <taxon>Pseudomonadati</taxon>
        <taxon>Pseudomonadota</taxon>
        <taxon>Alphaproteobacteria</taxon>
        <taxon>Hyphomicrobiales</taxon>
        <taxon>Boseaceae</taxon>
        <taxon>Bosea</taxon>
    </lineage>
</organism>
<sequence length="107" mass="11338">MNGALVLKTVQGTTPIAIDARAGSELSMHASAQGYVALAFVPRSHRERILRQPLVALTPHSITEPSKLEGNRGFALPGLGNGHAIQSVPSPSAKRRSAAGSVMWMER</sequence>
<dbReference type="PROSITE" id="PS51078">
    <property type="entry name" value="ICLR_ED"/>
    <property type="match status" value="1"/>
</dbReference>
<dbReference type="OrthoDB" id="6811967at2"/>
<dbReference type="AlphaFoldDB" id="A0A2S4LWQ7"/>
<reference evidence="3 4" key="1">
    <citation type="submission" date="2018-01" db="EMBL/GenBank/DDBJ databases">
        <title>Genomic Encyclopedia of Type Strains, Phase III (KMG-III): the genomes of soil and plant-associated and newly described type strains.</title>
        <authorList>
            <person name="Whitman W."/>
        </authorList>
    </citation>
    <scope>NUCLEOTIDE SEQUENCE [LARGE SCALE GENOMIC DNA]</scope>
    <source>
        <strain evidence="3 4">1131</strain>
    </source>
</reference>
<name>A0A2S4LWQ7_9HYPH</name>
<gene>
    <name evidence="3" type="ORF">CYD53_12245</name>
</gene>
<dbReference type="InterPro" id="IPR029016">
    <property type="entry name" value="GAF-like_dom_sf"/>
</dbReference>
<feature type="domain" description="IclR-ED" evidence="2">
    <location>
        <begin position="1"/>
        <end position="107"/>
    </location>
</feature>
<dbReference type="RefSeq" id="WP_103720902.1">
    <property type="nucleotide sequence ID" value="NZ_PQFZ01000022.1"/>
</dbReference>
<feature type="region of interest" description="Disordered" evidence="1">
    <location>
        <begin position="66"/>
        <end position="107"/>
    </location>
</feature>